<evidence type="ECO:0000256" key="5">
    <source>
        <dbReference type="ARBA" id="ARBA00023172"/>
    </source>
</evidence>
<keyword evidence="3 6" id="KW-0815">Transposition</keyword>
<dbReference type="GO" id="GO:0004803">
    <property type="term" value="F:transposase activity"/>
    <property type="evidence" value="ECO:0007669"/>
    <property type="project" value="UniProtKB-UniRule"/>
</dbReference>
<evidence type="ECO:0000256" key="2">
    <source>
        <dbReference type="ARBA" id="ARBA00010961"/>
    </source>
</evidence>
<accession>A0AAU8II89</accession>
<sequence>MAHLQITLDEQLLHHLFIGNEKDSAMDDLLEMILNQVLNAQASEQINAEKYERSEKRTDYRNGSYPHQLKTRVGTLTLNVPRLRNGHFSTDLFHRYQRSEQALVLSLMEMVINGVSTRRVSRITETLCGTDFSKTTVSELCGHLDPIVEGWNNRPLKGRFPFLIVDAVYTKVRENGRVRSRGVLISYGINEEGYRTILGLKIDDSESTEAWNSYFSWLKARGLKGVDVVVSDDHGGLVSAVQRAFQGATWQRCQEHFLRNVRDRLPKPLKHEVADQVRAILHAPDVDTAQTLLHSFLKAYQEKAPRITEFVETAFDDVTAVLSLPEPYRRRLRTTNGMERLNEEFRRREKVIRIFPNQDSVVRLMGAVLMEQDEKWVSGRRYLKMDDYFDWKAKQPRSAKPGKVTTLYPKG</sequence>
<dbReference type="EMBL" id="CP159510">
    <property type="protein sequence ID" value="XCJ17942.1"/>
    <property type="molecule type" value="Genomic_DNA"/>
</dbReference>
<evidence type="ECO:0000256" key="4">
    <source>
        <dbReference type="ARBA" id="ARBA00023125"/>
    </source>
</evidence>
<dbReference type="RefSeq" id="WP_353949027.1">
    <property type="nucleotide sequence ID" value="NZ_CP159510.1"/>
</dbReference>
<dbReference type="PANTHER" id="PTHR33217">
    <property type="entry name" value="TRANSPOSASE FOR INSERTION SEQUENCE ELEMENT IS1081"/>
    <property type="match status" value="1"/>
</dbReference>
<dbReference type="PANTHER" id="PTHR33217:SF7">
    <property type="entry name" value="TRANSPOSASE FOR INSERTION SEQUENCE ELEMENT IS1081"/>
    <property type="match status" value="1"/>
</dbReference>
<comment type="function">
    <text evidence="1 6">Required for the transposition of the insertion element.</text>
</comment>
<dbReference type="GO" id="GO:0006313">
    <property type="term" value="P:DNA transposition"/>
    <property type="evidence" value="ECO:0007669"/>
    <property type="project" value="UniProtKB-UniRule"/>
</dbReference>
<gene>
    <name evidence="7" type="ORF">ABNN70_05605</name>
</gene>
<dbReference type="NCBIfam" id="NF033543">
    <property type="entry name" value="transpos_IS256"/>
    <property type="match status" value="1"/>
</dbReference>
<protein>
    <recommendedName>
        <fullName evidence="6">Mutator family transposase</fullName>
    </recommendedName>
</protein>
<reference evidence="7" key="1">
    <citation type="submission" date="2024-06" db="EMBL/GenBank/DDBJ databases">
        <authorList>
            <person name="Fan A."/>
            <person name="Zhang F.Y."/>
            <person name="Zhang L."/>
        </authorList>
    </citation>
    <scope>NUCLEOTIDE SEQUENCE</scope>
    <source>
        <strain evidence="7">Y61</strain>
    </source>
</reference>
<comment type="similarity">
    <text evidence="2 6">Belongs to the transposase mutator family.</text>
</comment>
<dbReference type="AlphaFoldDB" id="A0AAU8II89"/>
<dbReference type="Pfam" id="PF00872">
    <property type="entry name" value="Transposase_mut"/>
    <property type="match status" value="1"/>
</dbReference>
<name>A0AAU8II89_9BACL</name>
<proteinExistence type="inferred from homology"/>
<dbReference type="InterPro" id="IPR001207">
    <property type="entry name" value="Transposase_mutator"/>
</dbReference>
<keyword evidence="4 6" id="KW-0238">DNA-binding</keyword>
<evidence type="ECO:0000256" key="6">
    <source>
        <dbReference type="RuleBase" id="RU365089"/>
    </source>
</evidence>
<evidence type="ECO:0000256" key="3">
    <source>
        <dbReference type="ARBA" id="ARBA00022578"/>
    </source>
</evidence>
<organism evidence="7">
    <name type="scientific">Sporolactobacillus sp. Y61</name>
    <dbReference type="NCBI Taxonomy" id="3160863"/>
    <lineage>
        <taxon>Bacteria</taxon>
        <taxon>Bacillati</taxon>
        <taxon>Bacillota</taxon>
        <taxon>Bacilli</taxon>
        <taxon>Bacillales</taxon>
        <taxon>Sporolactobacillaceae</taxon>
        <taxon>Sporolactobacillus</taxon>
    </lineage>
</organism>
<dbReference type="GO" id="GO:0003677">
    <property type="term" value="F:DNA binding"/>
    <property type="evidence" value="ECO:0007669"/>
    <property type="project" value="UniProtKB-UniRule"/>
</dbReference>
<keyword evidence="6" id="KW-0814">Transposable element</keyword>
<keyword evidence="5 6" id="KW-0233">DNA recombination</keyword>
<evidence type="ECO:0000313" key="7">
    <source>
        <dbReference type="EMBL" id="XCJ17942.1"/>
    </source>
</evidence>
<evidence type="ECO:0000256" key="1">
    <source>
        <dbReference type="ARBA" id="ARBA00002190"/>
    </source>
</evidence>